<keyword evidence="2" id="KW-1185">Reference proteome</keyword>
<dbReference type="EMBL" id="QTSX02004519">
    <property type="protein sequence ID" value="KAJ9064168.1"/>
    <property type="molecule type" value="Genomic_DNA"/>
</dbReference>
<accession>A0ACC2SPG1</accession>
<proteinExistence type="predicted"/>
<organism evidence="1 2">
    <name type="scientific">Entomophthora muscae</name>
    <dbReference type="NCBI Taxonomy" id="34485"/>
    <lineage>
        <taxon>Eukaryota</taxon>
        <taxon>Fungi</taxon>
        <taxon>Fungi incertae sedis</taxon>
        <taxon>Zoopagomycota</taxon>
        <taxon>Entomophthoromycotina</taxon>
        <taxon>Entomophthoromycetes</taxon>
        <taxon>Entomophthorales</taxon>
        <taxon>Entomophthoraceae</taxon>
        <taxon>Entomophthora</taxon>
    </lineage>
</organism>
<sequence length="169" mass="18515">MTEEGIVVGICLLLPHKGKGSKAVEHVLCFFCAFGVDQLMKGRALFKVAAECLPKVKVASLRGALEDSNKSIGLSLLKITTRYSWYGRLLGFFLMGVASSDWAFFLHPQVSFGSSSIVGRISSNLALILLEPRHRFPASYLGGKRRPGEEQVTNLLMDISKLAKELWAG</sequence>
<evidence type="ECO:0000313" key="1">
    <source>
        <dbReference type="EMBL" id="KAJ9064168.1"/>
    </source>
</evidence>
<reference evidence="1" key="1">
    <citation type="submission" date="2022-04" db="EMBL/GenBank/DDBJ databases">
        <title>Genome of the entomopathogenic fungus Entomophthora muscae.</title>
        <authorList>
            <person name="Elya C."/>
            <person name="Lovett B.R."/>
            <person name="Lee E."/>
            <person name="Macias A.M."/>
            <person name="Hajek A.E."/>
            <person name="De Bivort B.L."/>
            <person name="Kasson M.T."/>
            <person name="De Fine Licht H.H."/>
            <person name="Stajich J.E."/>
        </authorList>
    </citation>
    <scope>NUCLEOTIDE SEQUENCE</scope>
    <source>
        <strain evidence="1">Berkeley</strain>
    </source>
</reference>
<evidence type="ECO:0000313" key="2">
    <source>
        <dbReference type="Proteomes" id="UP001165960"/>
    </source>
</evidence>
<protein>
    <submittedName>
        <fullName evidence="1">Uncharacterized protein</fullName>
    </submittedName>
</protein>
<comment type="caution">
    <text evidence="1">The sequence shown here is derived from an EMBL/GenBank/DDBJ whole genome shotgun (WGS) entry which is preliminary data.</text>
</comment>
<name>A0ACC2SPG1_9FUNG</name>
<dbReference type="Proteomes" id="UP001165960">
    <property type="component" value="Unassembled WGS sequence"/>
</dbReference>
<gene>
    <name evidence="1" type="ORF">DSO57_1039698</name>
</gene>